<evidence type="ECO:0000313" key="15">
    <source>
        <dbReference type="EMBL" id="NBN66078.1"/>
    </source>
</evidence>
<feature type="domain" description="NolW-like" evidence="13">
    <location>
        <begin position="237"/>
        <end position="304"/>
    </location>
</feature>
<feature type="domain" description="Type II/III secretion system secretin-like" evidence="12">
    <location>
        <begin position="494"/>
        <end position="658"/>
    </location>
</feature>
<evidence type="ECO:0000256" key="11">
    <source>
        <dbReference type="SAM" id="MobiDB-lite"/>
    </source>
</evidence>
<dbReference type="NCBIfam" id="TIGR02517">
    <property type="entry name" value="type_II_gspD"/>
    <property type="match status" value="1"/>
</dbReference>
<feature type="region of interest" description="Disordered" evidence="11">
    <location>
        <begin position="334"/>
        <end position="357"/>
    </location>
</feature>
<keyword evidence="4" id="KW-1134">Transmembrane beta strand</keyword>
<dbReference type="Gene3D" id="3.30.1370.120">
    <property type="match status" value="3"/>
</dbReference>
<evidence type="ECO:0000256" key="8">
    <source>
        <dbReference type="ARBA" id="ARBA00023136"/>
    </source>
</evidence>
<keyword evidence="9" id="KW-0998">Cell outer membrane</keyword>
<keyword evidence="6" id="KW-0732">Signal</keyword>
<gene>
    <name evidence="15" type="primary">gspD</name>
    <name evidence="15" type="ORF">GWI71_20545</name>
</gene>
<dbReference type="PRINTS" id="PR00811">
    <property type="entry name" value="BCTERIALGSPD"/>
</dbReference>
<dbReference type="InterPro" id="IPR001775">
    <property type="entry name" value="GspD/PilQ"/>
</dbReference>
<comment type="similarity">
    <text evidence="2">Belongs to the bacterial secretin family. GSP D subfamily.</text>
</comment>
<evidence type="ECO:0000256" key="2">
    <source>
        <dbReference type="ARBA" id="ARBA00006980"/>
    </source>
</evidence>
<proteinExistence type="inferred from homology"/>
<dbReference type="EMBL" id="JAABLP010000013">
    <property type="protein sequence ID" value="NBN66078.1"/>
    <property type="molecule type" value="Genomic_DNA"/>
</dbReference>
<comment type="caution">
    <text evidence="15">The sequence shown here is derived from an EMBL/GenBank/DDBJ whole genome shotgun (WGS) entry which is preliminary data.</text>
</comment>
<dbReference type="Proteomes" id="UP000541347">
    <property type="component" value="Unassembled WGS sequence"/>
</dbReference>
<keyword evidence="3 10" id="KW-0813">Transport</keyword>
<feature type="region of interest" description="Disordered" evidence="11">
    <location>
        <begin position="25"/>
        <end position="62"/>
    </location>
</feature>
<dbReference type="Pfam" id="PF00263">
    <property type="entry name" value="Secretin"/>
    <property type="match status" value="1"/>
</dbReference>
<dbReference type="InterPro" id="IPR038591">
    <property type="entry name" value="NolW-like_sf"/>
</dbReference>
<keyword evidence="7" id="KW-0653">Protein transport</keyword>
<reference evidence="15 16" key="1">
    <citation type="submission" date="2020-01" db="EMBL/GenBank/DDBJ databases">
        <authorList>
            <person name="Peng S.Y."/>
            <person name="Li J."/>
            <person name="Wang M."/>
            <person name="Wang L."/>
            <person name="Wang C.Q."/>
            <person name="Wang J.R."/>
        </authorList>
    </citation>
    <scope>NUCLEOTIDE SEQUENCE [LARGE SCALE GENOMIC DNA]</scope>
    <source>
        <strain evidence="15 16">XCT-34</strain>
    </source>
</reference>
<dbReference type="InterPro" id="IPR049371">
    <property type="entry name" value="GspD-like_N0"/>
</dbReference>
<keyword evidence="16" id="KW-1185">Reference proteome</keyword>
<protein>
    <submittedName>
        <fullName evidence="15">Type II secretion system secretin GspD</fullName>
    </submittedName>
</protein>
<evidence type="ECO:0000259" key="13">
    <source>
        <dbReference type="Pfam" id="PF03958"/>
    </source>
</evidence>
<feature type="domain" description="NolW-like" evidence="13">
    <location>
        <begin position="172"/>
        <end position="226"/>
    </location>
</feature>
<evidence type="ECO:0000256" key="4">
    <source>
        <dbReference type="ARBA" id="ARBA00022452"/>
    </source>
</evidence>
<dbReference type="Pfam" id="PF21305">
    <property type="entry name" value="type_II_gspD_N0"/>
    <property type="match status" value="1"/>
</dbReference>
<dbReference type="InterPro" id="IPR005644">
    <property type="entry name" value="NolW-like"/>
</dbReference>
<accession>A0ABW9ZMX9</accession>
<organism evidence="15 16">
    <name type="scientific">Pannonibacter tanglangensis</name>
    <dbReference type="NCBI Taxonomy" id="2750084"/>
    <lineage>
        <taxon>Bacteria</taxon>
        <taxon>Pseudomonadati</taxon>
        <taxon>Pseudomonadota</taxon>
        <taxon>Alphaproteobacteria</taxon>
        <taxon>Hyphomicrobiales</taxon>
        <taxon>Stappiaceae</taxon>
        <taxon>Pannonibacter</taxon>
    </lineage>
</organism>
<dbReference type="PANTHER" id="PTHR30332:SF25">
    <property type="entry name" value="SECRETIN XPSD"/>
    <property type="match status" value="1"/>
</dbReference>
<dbReference type="Pfam" id="PF03958">
    <property type="entry name" value="Secretin_N"/>
    <property type="match status" value="2"/>
</dbReference>
<evidence type="ECO:0000256" key="9">
    <source>
        <dbReference type="ARBA" id="ARBA00023237"/>
    </source>
</evidence>
<dbReference type="PRINTS" id="PR01032">
    <property type="entry name" value="PHAGEIV"/>
</dbReference>
<name>A0ABW9ZMX9_9HYPH</name>
<feature type="compositionally biased region" description="Low complexity" evidence="11">
    <location>
        <begin position="334"/>
        <end position="352"/>
    </location>
</feature>
<evidence type="ECO:0000259" key="12">
    <source>
        <dbReference type="Pfam" id="PF00263"/>
    </source>
</evidence>
<feature type="compositionally biased region" description="Polar residues" evidence="11">
    <location>
        <begin position="43"/>
        <end position="52"/>
    </location>
</feature>
<dbReference type="InterPro" id="IPR013356">
    <property type="entry name" value="T2SS_GspD"/>
</dbReference>
<keyword evidence="8" id="KW-0472">Membrane</keyword>
<dbReference type="RefSeq" id="WP_161678219.1">
    <property type="nucleotide sequence ID" value="NZ_JAABLP010000013.1"/>
</dbReference>
<evidence type="ECO:0000313" key="16">
    <source>
        <dbReference type="Proteomes" id="UP000541347"/>
    </source>
</evidence>
<comment type="subcellular location">
    <subcellularLocation>
        <location evidence="1 10">Cell outer membrane</location>
    </subcellularLocation>
</comment>
<feature type="compositionally biased region" description="Polar residues" evidence="11">
    <location>
        <begin position="25"/>
        <end position="36"/>
    </location>
</feature>
<dbReference type="Gene3D" id="3.55.50.30">
    <property type="match status" value="1"/>
</dbReference>
<evidence type="ECO:0000256" key="3">
    <source>
        <dbReference type="ARBA" id="ARBA00022448"/>
    </source>
</evidence>
<dbReference type="InterPro" id="IPR050810">
    <property type="entry name" value="Bact_Secretion_Sys_Channel"/>
</dbReference>
<evidence type="ECO:0000256" key="6">
    <source>
        <dbReference type="ARBA" id="ARBA00022729"/>
    </source>
</evidence>
<evidence type="ECO:0000256" key="7">
    <source>
        <dbReference type="ARBA" id="ARBA00022927"/>
    </source>
</evidence>
<evidence type="ECO:0000256" key="1">
    <source>
        <dbReference type="ARBA" id="ARBA00004442"/>
    </source>
</evidence>
<keyword evidence="5" id="KW-0812">Transmembrane</keyword>
<dbReference type="PANTHER" id="PTHR30332">
    <property type="entry name" value="PROBABLE GENERAL SECRETION PATHWAY PROTEIN D"/>
    <property type="match status" value="1"/>
</dbReference>
<evidence type="ECO:0000256" key="10">
    <source>
        <dbReference type="RuleBase" id="RU004004"/>
    </source>
</evidence>
<evidence type="ECO:0000259" key="14">
    <source>
        <dbReference type="Pfam" id="PF21305"/>
    </source>
</evidence>
<evidence type="ECO:0000256" key="5">
    <source>
        <dbReference type="ARBA" id="ARBA00022692"/>
    </source>
</evidence>
<sequence>MTSSDQDEYDKPKIRQIPGVTQNALSSFFQQPSENTAAGAPTADQTRSSSIPSAEPTPHGISVDADLNTVRINLREASIEAAAKLILGDILNINYTIDPAVKASITIQTAKPIRKSDLLSTFEYMLALNNVSIRQIKNIVYIGNSKDAADLPPPLVKSGKSTTNTIGKAINVFPLTYISAKEAAKLLDALVGEGKVLYADEKSNIIYFSGNSLELSAAQDAISVFDDNFLKGMNFLLVPVKNAKAETIVEELDKIFSTEEGGKLNGLVRFLPNDRLASVLVVSVKGAYLEEARHWIERLDRAAAGTKQKLFVYTVQNREAEELAEILGKIISSGNNQSQSAPSNSGSQSSQQTDSDRFASTFDIASNRGVTTNGTQQSGNNGQTRGIVSIENEAMRVVADTSKNALLIYSNLNEYETILPMIKSLDSLPSQVLLEATIAEVALTDELQFGLRWYFENGNFAVTLSDAASGAVGSTMPGFSMLFSAGKSKIALNALSSVTDVNIISSPNLMVLDNKKAVLQIGDQVPIATQSSVRTDEAAIVNSIQLKDTGIILGVTPRINESGRVILDIEQEVSDVVKTTTSGIDSPTIRQRRVKTTVVVNDNESLALGGLIQGRNEQIDSKVPVLGEAPIIGNLFKHKQDIEKRTELLILITPRVVRDFGEASRITDEFRRQLGGLKALSGTREKTIGEQIQRIID</sequence>
<dbReference type="InterPro" id="IPR004846">
    <property type="entry name" value="T2SS/T3SS_dom"/>
</dbReference>
<feature type="domain" description="GspD-like N0" evidence="14">
    <location>
        <begin position="72"/>
        <end position="135"/>
    </location>
</feature>